<comment type="similarity">
    <text evidence="1">Belongs to the eukaryotic ribosomal protein eL30 family.</text>
</comment>
<dbReference type="SMR" id="F2HHK3"/>
<evidence type="ECO:0000259" key="4">
    <source>
        <dbReference type="Pfam" id="PF01248"/>
    </source>
</evidence>
<dbReference type="GO" id="GO:0005840">
    <property type="term" value="C:ribosome"/>
    <property type="evidence" value="ECO:0007669"/>
    <property type="project" value="UniProtKB-KW"/>
</dbReference>
<gene>
    <name evidence="5" type="primary">rpl30</name>
    <name evidence="5" type="ORF">CPARA_1gp141</name>
</gene>
<evidence type="ECO:0000256" key="1">
    <source>
        <dbReference type="ARBA" id="ARBA00007326"/>
    </source>
</evidence>
<dbReference type="Gene3D" id="3.30.1330.30">
    <property type="match status" value="1"/>
</dbReference>
<dbReference type="GO" id="GO:1990904">
    <property type="term" value="C:ribonucleoprotein complex"/>
    <property type="evidence" value="ECO:0007669"/>
    <property type="project" value="UniProtKB-KW"/>
</dbReference>
<dbReference type="GO" id="GO:0003723">
    <property type="term" value="F:RNA binding"/>
    <property type="evidence" value="ECO:0007669"/>
    <property type="project" value="InterPro"/>
</dbReference>
<keyword evidence="5" id="KW-0542">Nucleomorph</keyword>
<evidence type="ECO:0000313" key="6">
    <source>
        <dbReference type="Proteomes" id="UP000243423"/>
    </source>
</evidence>
<accession>F2HHK3</accession>
<dbReference type="RefSeq" id="XP_003239697.1">
    <property type="nucleotide sequence ID" value="XM_003239649.1"/>
</dbReference>
<dbReference type="PANTHER" id="PTHR11449">
    <property type="entry name" value="RIBOSOMAL PROTEIN L30"/>
    <property type="match status" value="1"/>
</dbReference>
<evidence type="ECO:0000256" key="2">
    <source>
        <dbReference type="ARBA" id="ARBA00022980"/>
    </source>
</evidence>
<keyword evidence="3" id="KW-0687">Ribonucleoprotein</keyword>
<feature type="domain" description="Ribosomal protein eL8/eL30/eS12/Gadd45" evidence="4">
    <location>
        <begin position="13"/>
        <end position="101"/>
    </location>
</feature>
<dbReference type="GeneID" id="10447068"/>
<organism evidence="5 6">
    <name type="scientific">Cryptomonas paramaecium</name>
    <dbReference type="NCBI Taxonomy" id="2898"/>
    <lineage>
        <taxon>Eukaryota</taxon>
        <taxon>Cryptophyceae</taxon>
        <taxon>Cryptomonadales</taxon>
        <taxon>Cryptomonadaceae</taxon>
        <taxon>Cryptomonas</taxon>
    </lineage>
</organism>
<dbReference type="AlphaFoldDB" id="F2HHK3"/>
<keyword evidence="2 5" id="KW-0689">Ribosomal protein</keyword>
<dbReference type="InterPro" id="IPR039109">
    <property type="entry name" value="Ribosomal_eL30-like"/>
</dbReference>
<geneLocation type="nucleomorph" evidence="5"/>
<dbReference type="EMBL" id="CP002172">
    <property type="protein sequence ID" value="AEA38799.1"/>
    <property type="molecule type" value="Genomic_DNA"/>
</dbReference>
<evidence type="ECO:0000313" key="5">
    <source>
        <dbReference type="EMBL" id="AEA38799.1"/>
    </source>
</evidence>
<evidence type="ECO:0000256" key="3">
    <source>
        <dbReference type="ARBA" id="ARBA00023274"/>
    </source>
</evidence>
<sequence>METKKTKHVLDSFKTRLNLVIKNGRFSIGYKTTIKLLKKGKCKLVIIANNCLSYRRLELEYYAMLNKCPVNHFFGDNIHLGNICGKPFGSCCFGILDSGNVDVSTFFE</sequence>
<protein>
    <submittedName>
        <fullName evidence="5">60S ribosomal protein L30</fullName>
    </submittedName>
</protein>
<dbReference type="Pfam" id="PF01248">
    <property type="entry name" value="Ribosomal_L7Ae"/>
    <property type="match status" value="1"/>
</dbReference>
<dbReference type="InterPro" id="IPR004038">
    <property type="entry name" value="Ribosomal_eL8/eL30/eS12/Gad45"/>
</dbReference>
<dbReference type="Proteomes" id="UP000243423">
    <property type="component" value="Nucleomorph 1"/>
</dbReference>
<dbReference type="SUPFAM" id="SSF55315">
    <property type="entry name" value="L30e-like"/>
    <property type="match status" value="1"/>
</dbReference>
<reference evidence="5 6" key="1">
    <citation type="journal article" date="2011" name="Genome Biol. Evol.">
        <title>Complete nucleomorph genome sequence of the nonphotosynthetic alga Cryptomonas paramecium reveals a core nucleomorph gene set.</title>
        <authorList>
            <person name="Tanifuji G."/>
            <person name="Onodera N.T."/>
            <person name="Wheeler T.J."/>
            <person name="Dlutek M."/>
            <person name="Donaher N."/>
            <person name="Archibald J.M."/>
        </authorList>
    </citation>
    <scope>NUCLEOTIDE SEQUENCE [LARGE SCALE GENOMIC DNA]</scope>
    <source>
        <strain evidence="5 6">CCAP977/2A</strain>
    </source>
</reference>
<dbReference type="InterPro" id="IPR029064">
    <property type="entry name" value="Ribosomal_eL30-like_sf"/>
</dbReference>
<dbReference type="FunFam" id="3.30.1330.30:FF:000001">
    <property type="entry name" value="60S ribosomal protein L30"/>
    <property type="match status" value="1"/>
</dbReference>
<proteinExistence type="inferred from homology"/>
<name>F2HHK3_9CRYP</name>